<dbReference type="SUPFAM" id="SSF55781">
    <property type="entry name" value="GAF domain-like"/>
    <property type="match status" value="3"/>
</dbReference>
<dbReference type="InterPro" id="IPR006674">
    <property type="entry name" value="HD_domain"/>
</dbReference>
<name>A0A3D1JCS0_9CHLR</name>
<dbReference type="PROSITE" id="PS51832">
    <property type="entry name" value="HD_GYP"/>
    <property type="match status" value="1"/>
</dbReference>
<dbReference type="PANTHER" id="PTHR45228:SF1">
    <property type="entry name" value="CYCLIC DI-GMP PHOSPHODIESTERASE TM_0186"/>
    <property type="match status" value="1"/>
</dbReference>
<dbReference type="SMART" id="SM00471">
    <property type="entry name" value="HDc"/>
    <property type="match status" value="1"/>
</dbReference>
<dbReference type="Proteomes" id="UP000264141">
    <property type="component" value="Unassembled WGS sequence"/>
</dbReference>
<comment type="caution">
    <text evidence="4">The sequence shown here is derived from an EMBL/GenBank/DDBJ whole genome shotgun (WGS) entry which is preliminary data.</text>
</comment>
<reference evidence="4 5" key="1">
    <citation type="journal article" date="2018" name="Nat. Biotechnol.">
        <title>A standardized bacterial taxonomy based on genome phylogeny substantially revises the tree of life.</title>
        <authorList>
            <person name="Parks D.H."/>
            <person name="Chuvochina M."/>
            <person name="Waite D.W."/>
            <person name="Rinke C."/>
            <person name="Skarshewski A."/>
            <person name="Chaumeil P.A."/>
            <person name="Hugenholtz P."/>
        </authorList>
    </citation>
    <scope>NUCLEOTIDE SEQUENCE [LARGE SCALE GENOMIC DNA]</scope>
    <source>
        <strain evidence="4">UBA8781</strain>
    </source>
</reference>
<dbReference type="Gene3D" id="3.30.450.40">
    <property type="match status" value="3"/>
</dbReference>
<dbReference type="InterPro" id="IPR003607">
    <property type="entry name" value="HD/PDEase_dom"/>
</dbReference>
<dbReference type="InterPro" id="IPR037522">
    <property type="entry name" value="HD_GYP_dom"/>
</dbReference>
<proteinExistence type="predicted"/>
<evidence type="ECO:0000259" key="3">
    <source>
        <dbReference type="PROSITE" id="PS51832"/>
    </source>
</evidence>
<feature type="domain" description="HD-GYP" evidence="3">
    <location>
        <begin position="539"/>
        <end position="731"/>
    </location>
</feature>
<dbReference type="Gene3D" id="1.10.3210.10">
    <property type="entry name" value="Hypothetical protein af1432"/>
    <property type="match status" value="1"/>
</dbReference>
<keyword evidence="1" id="KW-0175">Coiled coil</keyword>
<sequence>MNQSRVLGRQTNTKNLADTLDLSDSLSHLKATDQNIELLTRRIKELEHRLLIERIRNEQLLSLNEFSHQLESLLDQPVEAQLAANTLHSVFKCNLVLVLFHNSTEQRLQLMAAAGPDAQGLSANFRHSLTRGLVGRAIRARRPLITRDSNDPGQVVEIAHLQYGAQMVVPLMYHGNLEGAIILCDAEPDAFDPEDLPYVEALANRLVIAWENDRNWHNLTELVKSAASLSTTLNPAQLLDRVAEIACTSTGASFALVGIRHEDRREWQTGSSGKAPLPFLSTRAEWHSLFQTIFNSKTSLRIRDIHKDPRTARFTSTAGDCRSMLATPILIDGEPTGAILVFGKQTAPAFSEQDEFLLNLLSTHAAVSVERCLLDEQLRTTLKTTQLLYDLSIRIAETDNLNLAAQVIGRTAFRLFQASTCGLVLISEDGLVEASVVFPGDDPQIQHPEALIRQAIETRQIAFQPLSDDQSRIVIPIQTSRRCYGALWLEMDTSLHTGHQPVDEIRILINQAAVALERSILLAETRQQASKIAQAYTELEQSYDQTLLALMNSLEARDHETETHTLRVSQTALAIGERMGLPASELKALQRGALLHDIGKIGISDSILLKKGKLDPAEWNLMQKHPDIGAEIIRDIPFLSEAIPVVANHHERWNGSGYPKGLRGEEIPLLARIFIVADVFDALTSDRVYREKITCKAALEYINSQSGILFDPQIVDVLNRVIRDLPEAILE</sequence>
<protein>
    <submittedName>
        <fullName evidence="4">HD domain-containing protein</fullName>
    </submittedName>
</protein>
<dbReference type="OrthoDB" id="9804863at2"/>
<evidence type="ECO:0000256" key="1">
    <source>
        <dbReference type="SAM" id="Coils"/>
    </source>
</evidence>
<dbReference type="Pfam" id="PF13185">
    <property type="entry name" value="GAF_2"/>
    <property type="match status" value="2"/>
</dbReference>
<dbReference type="SUPFAM" id="SSF109604">
    <property type="entry name" value="HD-domain/PDEase-like"/>
    <property type="match status" value="1"/>
</dbReference>
<dbReference type="STRING" id="229919.GCA_001050195_00498"/>
<dbReference type="InterPro" id="IPR029016">
    <property type="entry name" value="GAF-like_dom_sf"/>
</dbReference>
<evidence type="ECO:0000313" key="5">
    <source>
        <dbReference type="Proteomes" id="UP000264141"/>
    </source>
</evidence>
<dbReference type="InterPro" id="IPR006675">
    <property type="entry name" value="HDIG_dom"/>
</dbReference>
<dbReference type="InterPro" id="IPR003018">
    <property type="entry name" value="GAF"/>
</dbReference>
<dbReference type="RefSeq" id="WP_062189421.1">
    <property type="nucleotide sequence ID" value="NZ_DF967965.1"/>
</dbReference>
<evidence type="ECO:0000259" key="2">
    <source>
        <dbReference type="PROSITE" id="PS51831"/>
    </source>
</evidence>
<dbReference type="EMBL" id="DPBP01000003">
    <property type="protein sequence ID" value="HCE16379.1"/>
    <property type="molecule type" value="Genomic_DNA"/>
</dbReference>
<dbReference type="CDD" id="cd00077">
    <property type="entry name" value="HDc"/>
    <property type="match status" value="1"/>
</dbReference>
<evidence type="ECO:0000313" key="4">
    <source>
        <dbReference type="EMBL" id="HCE16379.1"/>
    </source>
</evidence>
<feature type="coiled-coil region" evidence="1">
    <location>
        <begin position="29"/>
        <end position="56"/>
    </location>
</feature>
<gene>
    <name evidence="4" type="ORF">DEQ80_00830</name>
</gene>
<organism evidence="4 5">
    <name type="scientific">Anaerolinea thermolimosa</name>
    <dbReference type="NCBI Taxonomy" id="229919"/>
    <lineage>
        <taxon>Bacteria</taxon>
        <taxon>Bacillati</taxon>
        <taxon>Chloroflexota</taxon>
        <taxon>Anaerolineae</taxon>
        <taxon>Anaerolineales</taxon>
        <taxon>Anaerolineaceae</taxon>
        <taxon>Anaerolinea</taxon>
    </lineage>
</organism>
<dbReference type="NCBIfam" id="TIGR00277">
    <property type="entry name" value="HDIG"/>
    <property type="match status" value="1"/>
</dbReference>
<dbReference type="Pfam" id="PF13487">
    <property type="entry name" value="HD_5"/>
    <property type="match status" value="1"/>
</dbReference>
<feature type="domain" description="HD" evidence="2">
    <location>
        <begin position="561"/>
        <end position="683"/>
    </location>
</feature>
<dbReference type="AlphaFoldDB" id="A0A3D1JCS0"/>
<dbReference type="PROSITE" id="PS51831">
    <property type="entry name" value="HD"/>
    <property type="match status" value="1"/>
</dbReference>
<dbReference type="InterPro" id="IPR052020">
    <property type="entry name" value="Cyclic_di-GMP/3'3'-cGAMP_PDE"/>
</dbReference>
<dbReference type="PANTHER" id="PTHR45228">
    <property type="entry name" value="CYCLIC DI-GMP PHOSPHODIESTERASE TM_0186-RELATED"/>
    <property type="match status" value="1"/>
</dbReference>
<accession>A0A3D1JCS0</accession>
<dbReference type="SMART" id="SM00065">
    <property type="entry name" value="GAF"/>
    <property type="match status" value="2"/>
</dbReference>